<reference evidence="1 2" key="1">
    <citation type="submission" date="2018-07" db="EMBL/GenBank/DDBJ databases">
        <title>Genome sequencing of Moraxellaceae gen. HYN0046.</title>
        <authorList>
            <person name="Kim M."/>
            <person name="Yi H."/>
        </authorList>
    </citation>
    <scope>NUCLEOTIDE SEQUENCE [LARGE SCALE GENOMIC DNA]</scope>
    <source>
        <strain evidence="1 2">HYN0046</strain>
    </source>
</reference>
<name>A0A345P3T6_9GAMM</name>
<dbReference type="RefSeq" id="WP_114898055.1">
    <property type="nucleotide sequence ID" value="NZ_CP031222.1"/>
</dbReference>
<proteinExistence type="predicted"/>
<gene>
    <name evidence="1" type="ORF">HYN46_03105</name>
</gene>
<dbReference type="Proteomes" id="UP000253940">
    <property type="component" value="Chromosome"/>
</dbReference>
<dbReference type="AlphaFoldDB" id="A0A345P3T6"/>
<evidence type="ECO:0000313" key="2">
    <source>
        <dbReference type="Proteomes" id="UP000253940"/>
    </source>
</evidence>
<dbReference type="KEGG" id="mbah:HYN46_03105"/>
<dbReference type="EMBL" id="CP031222">
    <property type="protein sequence ID" value="AXI01945.1"/>
    <property type="molecule type" value="Genomic_DNA"/>
</dbReference>
<dbReference type="OrthoDB" id="6705934at2"/>
<keyword evidence="2" id="KW-1185">Reference proteome</keyword>
<sequence length="322" mass="36590">MNMPQSSVDISIVGLSVGTTVTIRNCLRQIIPSHFDLRWVNLAEPTVDLLIVHSAFAESANVSKMLSGRQIPKLKISTEFGQDGVFRNETLYLPIAELTPLQEWLYTKLPKLSSLPVSHFLSQKTDQLINQQIDFSLFEKIHDKEAGPTKILSADGLIGIVNTRKEQIWLTKTESQTNKVDHTWQVTYSTNKDGREVIDFPNDLRQWIWQTLWQADRLLTLASPEDYIHLKFWPHPKVSDRKDTLRMAAYFEHGYKVREVAEKSQISLPRVQHFASSLIAANLAKHSLAEFSHSSVARGGMSGREALGLRGFFSKLRLRLGL</sequence>
<evidence type="ECO:0000313" key="1">
    <source>
        <dbReference type="EMBL" id="AXI01945.1"/>
    </source>
</evidence>
<accession>A0A345P3T6</accession>
<protein>
    <submittedName>
        <fullName evidence="1">Uncharacterized protein</fullName>
    </submittedName>
</protein>
<organism evidence="1 2">
    <name type="scientific">Aquirhabdus parva</name>
    <dbReference type="NCBI Taxonomy" id="2283318"/>
    <lineage>
        <taxon>Bacteria</taxon>
        <taxon>Pseudomonadati</taxon>
        <taxon>Pseudomonadota</taxon>
        <taxon>Gammaproteobacteria</taxon>
        <taxon>Moraxellales</taxon>
        <taxon>Moraxellaceae</taxon>
        <taxon>Aquirhabdus</taxon>
    </lineage>
</organism>